<name>A0A6H2DL16_9SPHN</name>
<keyword evidence="1" id="KW-0808">Transferase</keyword>
<dbReference type="CDD" id="cd03801">
    <property type="entry name" value="GT4_PimA-like"/>
    <property type="match status" value="1"/>
</dbReference>
<dbReference type="KEGG" id="phao:HF685_03255"/>
<evidence type="ECO:0000313" key="2">
    <source>
        <dbReference type="Proteomes" id="UP000501600"/>
    </source>
</evidence>
<sequence>MAALATFHRQSSGAGDSKRPRLMGDILFLTHRVPWPPNRGDKIRSHHILRKLMEFAPVHLACFADDEAEAAETSDLQNGLTSCHIVRRTKPQWMAGIEALVSGKSISVTSFGSKQLQNWIGGLINHGNVDCIFVFSGQMAQYIPDSFSGRVIMDFADVDSAKFESYGDEGYWPMSWINKREGRLLKAFEYKTGARSDKSLFVSTAEAQLFQQRSGLSTAKIMALGNGIDLEFYRPEVVETTKLGGAGPLLVFTGQMDYRPNIEAVASFSKHVMPKILVHFPDTQFAIVGRAPTEAVWGLDGKNGTQVVGAVDDIRTWLKAADVVVAPLRIARGIQNKILEAMAMGKPVVASGDAAEGIDAIHGQHFLVAENIQQEASLICNLLEDPTEADWLGSNAAKLVRDQYSWEHQLFELPGICGLDDHQFAEAAE</sequence>
<dbReference type="Proteomes" id="UP000501600">
    <property type="component" value="Chromosome"/>
</dbReference>
<evidence type="ECO:0000313" key="1">
    <source>
        <dbReference type="EMBL" id="QJB68441.1"/>
    </source>
</evidence>
<dbReference type="Pfam" id="PF13692">
    <property type="entry name" value="Glyco_trans_1_4"/>
    <property type="match status" value="1"/>
</dbReference>
<accession>A0A6H2DL16</accession>
<dbReference type="PANTHER" id="PTHR12526:SF600">
    <property type="entry name" value="GLYCOSYL TRANSFERASE GROUP 1"/>
    <property type="match status" value="1"/>
</dbReference>
<dbReference type="EMBL" id="CP051217">
    <property type="protein sequence ID" value="QJB68441.1"/>
    <property type="molecule type" value="Genomic_DNA"/>
</dbReference>
<dbReference type="AlphaFoldDB" id="A0A6H2DL16"/>
<gene>
    <name evidence="1" type="ORF">HF685_03255</name>
</gene>
<dbReference type="Gene3D" id="3.40.50.2000">
    <property type="entry name" value="Glycogen Phosphorylase B"/>
    <property type="match status" value="2"/>
</dbReference>
<dbReference type="InterPro" id="IPR017521">
    <property type="entry name" value="Sugar_tfrase_PEP-CTERM_Stp1"/>
</dbReference>
<dbReference type="GO" id="GO:0016757">
    <property type="term" value="F:glycosyltransferase activity"/>
    <property type="evidence" value="ECO:0007669"/>
    <property type="project" value="TreeGrafter"/>
</dbReference>
<protein>
    <submittedName>
        <fullName evidence="1">TIGR03087 family PEP-CTERM/XrtA system glycosyltransferase</fullName>
    </submittedName>
</protein>
<dbReference type="PANTHER" id="PTHR12526">
    <property type="entry name" value="GLYCOSYLTRANSFERASE"/>
    <property type="match status" value="1"/>
</dbReference>
<proteinExistence type="predicted"/>
<dbReference type="SUPFAM" id="SSF53756">
    <property type="entry name" value="UDP-Glycosyltransferase/glycogen phosphorylase"/>
    <property type="match status" value="1"/>
</dbReference>
<keyword evidence="2" id="KW-1185">Reference proteome</keyword>
<dbReference type="NCBIfam" id="TIGR03087">
    <property type="entry name" value="stp1"/>
    <property type="match status" value="1"/>
</dbReference>
<organism evidence="1 2">
    <name type="scientific">Parasphingorhabdus halotolerans</name>
    <dbReference type="NCBI Taxonomy" id="2725558"/>
    <lineage>
        <taxon>Bacteria</taxon>
        <taxon>Pseudomonadati</taxon>
        <taxon>Pseudomonadota</taxon>
        <taxon>Alphaproteobacteria</taxon>
        <taxon>Sphingomonadales</taxon>
        <taxon>Sphingomonadaceae</taxon>
        <taxon>Parasphingorhabdus</taxon>
    </lineage>
</organism>
<reference evidence="1 2" key="1">
    <citation type="submission" date="2020-04" db="EMBL/GenBank/DDBJ databases">
        <title>Genome sequence for Sphingorhabdus sp. strain M1.</title>
        <authorList>
            <person name="Park S.-J."/>
        </authorList>
    </citation>
    <scope>NUCLEOTIDE SEQUENCE [LARGE SCALE GENOMIC DNA]</scope>
    <source>
        <strain evidence="1 2">JK6</strain>
    </source>
</reference>